<dbReference type="STRING" id="504800.SAMN04488085_111132"/>
<name>A0A1I4HUI6_9ACTN</name>
<accession>A0A1I4HUI6</accession>
<proteinExistence type="predicted"/>
<keyword evidence="1" id="KW-0472">Membrane</keyword>
<feature type="transmembrane region" description="Helical" evidence="1">
    <location>
        <begin position="99"/>
        <end position="116"/>
    </location>
</feature>
<evidence type="ECO:0000313" key="2">
    <source>
        <dbReference type="EMBL" id="SFL45815.1"/>
    </source>
</evidence>
<evidence type="ECO:0000313" key="3">
    <source>
        <dbReference type="Proteomes" id="UP000199152"/>
    </source>
</evidence>
<gene>
    <name evidence="2" type="ORF">SAMN04488085_111132</name>
</gene>
<feature type="transmembrane region" description="Helical" evidence="1">
    <location>
        <begin position="46"/>
        <end position="66"/>
    </location>
</feature>
<keyword evidence="3" id="KW-1185">Reference proteome</keyword>
<dbReference type="Proteomes" id="UP000199152">
    <property type="component" value="Unassembled WGS sequence"/>
</dbReference>
<dbReference type="AlphaFoldDB" id="A0A1I4HUI6"/>
<dbReference type="EMBL" id="FOSW01000011">
    <property type="protein sequence ID" value="SFL45815.1"/>
    <property type="molecule type" value="Genomic_DNA"/>
</dbReference>
<protein>
    <submittedName>
        <fullName evidence="2">Uncharacterized protein</fullName>
    </submittedName>
</protein>
<organism evidence="2 3">
    <name type="scientific">Geodermatophilus ruber</name>
    <dbReference type="NCBI Taxonomy" id="504800"/>
    <lineage>
        <taxon>Bacteria</taxon>
        <taxon>Bacillati</taxon>
        <taxon>Actinomycetota</taxon>
        <taxon>Actinomycetes</taxon>
        <taxon>Geodermatophilales</taxon>
        <taxon>Geodermatophilaceae</taxon>
        <taxon>Geodermatophilus</taxon>
    </lineage>
</organism>
<keyword evidence="1" id="KW-1133">Transmembrane helix</keyword>
<keyword evidence="1" id="KW-0812">Transmembrane</keyword>
<sequence length="117" mass="12101">MGPRRTSPLTRMGPWAPVAGALIGLLAGVLAVLLLAGVAEAFNERLALVFLTVGLGMLGAAGALLADEVRLVRRGTREAGVRPQWVEATANLVNGLTPARLLLLAGAFVLFLAAYVS</sequence>
<feature type="transmembrane region" description="Helical" evidence="1">
    <location>
        <begin position="15"/>
        <end position="39"/>
    </location>
</feature>
<reference evidence="3" key="1">
    <citation type="submission" date="2016-10" db="EMBL/GenBank/DDBJ databases">
        <authorList>
            <person name="Varghese N."/>
            <person name="Submissions S."/>
        </authorList>
    </citation>
    <scope>NUCLEOTIDE SEQUENCE [LARGE SCALE GENOMIC DNA]</scope>
    <source>
        <strain evidence="3">DSM 45317</strain>
    </source>
</reference>
<evidence type="ECO:0000256" key="1">
    <source>
        <dbReference type="SAM" id="Phobius"/>
    </source>
</evidence>
<dbReference type="InParanoid" id="A0A1I4HUI6"/>